<keyword evidence="2" id="KW-0378">Hydrolase</keyword>
<evidence type="ECO:0000259" key="4">
    <source>
        <dbReference type="PROSITE" id="PS50263"/>
    </source>
</evidence>
<dbReference type="AlphaFoldDB" id="T1JDU9"/>
<dbReference type="eggNOG" id="KOG0806">
    <property type="taxonomic scope" value="Eukaryota"/>
</dbReference>
<dbReference type="SUPFAM" id="SSF56317">
    <property type="entry name" value="Carbon-nitrogen hydrolase"/>
    <property type="match status" value="1"/>
</dbReference>
<dbReference type="Pfam" id="PF00795">
    <property type="entry name" value="CN_hydrolase"/>
    <property type="match status" value="1"/>
</dbReference>
<dbReference type="InterPro" id="IPR040154">
    <property type="entry name" value="Biotinidase/VNN"/>
</dbReference>
<feature type="chain" id="PRO_5004580246" description="CN hydrolase domain-containing protein" evidence="3">
    <location>
        <begin position="19"/>
        <end position="491"/>
    </location>
</feature>
<organism evidence="5 6">
    <name type="scientific">Strigamia maritima</name>
    <name type="common">European centipede</name>
    <name type="synonym">Geophilus maritimus</name>
    <dbReference type="NCBI Taxonomy" id="126957"/>
    <lineage>
        <taxon>Eukaryota</taxon>
        <taxon>Metazoa</taxon>
        <taxon>Ecdysozoa</taxon>
        <taxon>Arthropoda</taxon>
        <taxon>Myriapoda</taxon>
        <taxon>Chilopoda</taxon>
        <taxon>Pleurostigmophora</taxon>
        <taxon>Geophilomorpha</taxon>
        <taxon>Linotaeniidae</taxon>
        <taxon>Strigamia</taxon>
    </lineage>
</organism>
<dbReference type="EMBL" id="JH432114">
    <property type="status" value="NOT_ANNOTATED_CDS"/>
    <property type="molecule type" value="Genomic_DNA"/>
</dbReference>
<evidence type="ECO:0000313" key="6">
    <source>
        <dbReference type="Proteomes" id="UP000014500"/>
    </source>
</evidence>
<keyword evidence="3" id="KW-0732">Signal</keyword>
<name>T1JDU9_STRMM</name>
<reference evidence="6" key="1">
    <citation type="submission" date="2011-05" db="EMBL/GenBank/DDBJ databases">
        <authorList>
            <person name="Richards S.R."/>
            <person name="Qu J."/>
            <person name="Jiang H."/>
            <person name="Jhangiani S.N."/>
            <person name="Agravi P."/>
            <person name="Goodspeed R."/>
            <person name="Gross S."/>
            <person name="Mandapat C."/>
            <person name="Jackson L."/>
            <person name="Mathew T."/>
            <person name="Pu L."/>
            <person name="Thornton R."/>
            <person name="Saada N."/>
            <person name="Wilczek-Boney K.B."/>
            <person name="Lee S."/>
            <person name="Kovar C."/>
            <person name="Wu Y."/>
            <person name="Scherer S.E."/>
            <person name="Worley K.C."/>
            <person name="Muzny D.M."/>
            <person name="Gibbs R."/>
        </authorList>
    </citation>
    <scope>NUCLEOTIDE SEQUENCE</scope>
    <source>
        <strain evidence="6">Brora</strain>
    </source>
</reference>
<dbReference type="OMA" id="HYEISRD"/>
<dbReference type="Gene3D" id="3.60.110.10">
    <property type="entry name" value="Carbon-nitrogen hydrolase"/>
    <property type="match status" value="1"/>
</dbReference>
<dbReference type="Proteomes" id="UP000014500">
    <property type="component" value="Unassembled WGS sequence"/>
</dbReference>
<feature type="signal peptide" evidence="3">
    <location>
        <begin position="1"/>
        <end position="18"/>
    </location>
</feature>
<dbReference type="PANTHER" id="PTHR10609:SF27">
    <property type="entry name" value="CN HYDROLASE DOMAIN-CONTAINING PROTEIN-RELATED"/>
    <property type="match status" value="1"/>
</dbReference>
<dbReference type="Pfam" id="PF19018">
    <property type="entry name" value="Vanin_C"/>
    <property type="match status" value="1"/>
</dbReference>
<keyword evidence="6" id="KW-1185">Reference proteome</keyword>
<evidence type="ECO:0000256" key="1">
    <source>
        <dbReference type="ARBA" id="ARBA00008225"/>
    </source>
</evidence>
<proteinExistence type="inferred from homology"/>
<comment type="similarity">
    <text evidence="1">Belongs to the carbon-nitrogen hydrolase superfamily. BTD/VNN family.</text>
</comment>
<dbReference type="HOGENOM" id="CLU_033209_1_0_1"/>
<sequence>MCRITLAILTLINLQVQSHTFRAAVVEYPFSAIPDANPRKIMLQNAKRYEEYVIKAAQQKAEIIIFPEYGLTTWAALNKTRDTIQPFLQHIPERNHWNPCTDAEIPAQNNEILVLLSCMAKNNSIVVAANLLTQEKCDKNDETKCFHFNTNVIISQNGTILGTYHKTHLFNEESFLDIPSQAQYSTIDAGFARISTFTCFDIDFYEPAVEIILEKSVKNIIFTSSWNSELPFSLAPQVFEKAGLGSGIYSSQLGALNEFYDLSSTKFLIVADVPVNPSPVPNNNFDRVASCSSSPPEIISNYSTKPFIMSEKPSSKFSSNIHKIYYQNLNNFSIIHLHGLQREMSINSSDVCCHVTYKLRKENFSEGYYSLLAYDGFREYGNYKWPIQVCSVVWCRSQNGVEICGQVEEMGINVSFEFLSLVGIFTTEAVFPSVINSNLKNVNIIEFQLLDSVLAIFLFDIISENKEKKSSYTTDYNLWLHAIVNATATCS</sequence>
<dbReference type="EnsemblMetazoa" id="SMAR011984-RA">
    <property type="protein sequence ID" value="SMAR011984-PA"/>
    <property type="gene ID" value="SMAR011984"/>
</dbReference>
<dbReference type="PROSITE" id="PS50263">
    <property type="entry name" value="CN_HYDROLASE"/>
    <property type="match status" value="1"/>
</dbReference>
<evidence type="ECO:0000256" key="2">
    <source>
        <dbReference type="ARBA" id="ARBA00022801"/>
    </source>
</evidence>
<dbReference type="PhylomeDB" id="T1JDU9"/>
<dbReference type="STRING" id="126957.T1JDU9"/>
<dbReference type="InterPro" id="IPR036526">
    <property type="entry name" value="C-N_Hydrolase_sf"/>
</dbReference>
<dbReference type="GO" id="GO:0016787">
    <property type="term" value="F:hydrolase activity"/>
    <property type="evidence" value="ECO:0007669"/>
    <property type="project" value="UniProtKB-KW"/>
</dbReference>
<evidence type="ECO:0000256" key="3">
    <source>
        <dbReference type="SAM" id="SignalP"/>
    </source>
</evidence>
<dbReference type="PANTHER" id="PTHR10609">
    <property type="entry name" value="BIOTINIDASE-RELATED"/>
    <property type="match status" value="1"/>
</dbReference>
<dbReference type="InterPro" id="IPR003010">
    <property type="entry name" value="C-N_Hydrolase"/>
</dbReference>
<evidence type="ECO:0000313" key="5">
    <source>
        <dbReference type="EnsemblMetazoa" id="SMAR011984-PA"/>
    </source>
</evidence>
<dbReference type="InterPro" id="IPR043957">
    <property type="entry name" value="Vanin_C"/>
</dbReference>
<reference evidence="5" key="2">
    <citation type="submission" date="2015-02" db="UniProtKB">
        <authorList>
            <consortium name="EnsemblMetazoa"/>
        </authorList>
    </citation>
    <scope>IDENTIFICATION</scope>
</reference>
<feature type="domain" description="CN hydrolase" evidence="4">
    <location>
        <begin position="21"/>
        <end position="315"/>
    </location>
</feature>
<accession>T1JDU9</accession>
<protein>
    <recommendedName>
        <fullName evidence="4">CN hydrolase domain-containing protein</fullName>
    </recommendedName>
</protein>